<evidence type="ECO:0000259" key="1">
    <source>
        <dbReference type="Pfam" id="PF01869"/>
    </source>
</evidence>
<accession>A0A2Z4IL60</accession>
<dbReference type="GO" id="GO:0016301">
    <property type="term" value="F:kinase activity"/>
    <property type="evidence" value="ECO:0007669"/>
    <property type="project" value="UniProtKB-KW"/>
</dbReference>
<dbReference type="InterPro" id="IPR002731">
    <property type="entry name" value="ATPase_BadF"/>
</dbReference>
<reference evidence="2 3" key="1">
    <citation type="submission" date="2018-06" db="EMBL/GenBank/DDBJ databases">
        <title>Echinicola strongylocentroti sp. nov., isolated from a sea urchin Strongylocentrotus intermedius.</title>
        <authorList>
            <person name="Bae S.S."/>
        </authorList>
    </citation>
    <scope>NUCLEOTIDE SEQUENCE [LARGE SCALE GENOMIC DNA]</scope>
    <source>
        <strain evidence="2 3">MEBiC08714</strain>
    </source>
</reference>
<proteinExistence type="predicted"/>
<dbReference type="KEGG" id="est:DN752_15805"/>
<dbReference type="Pfam" id="PF01869">
    <property type="entry name" value="BcrAD_BadFG"/>
    <property type="match status" value="1"/>
</dbReference>
<dbReference type="OrthoDB" id="871343at2"/>
<keyword evidence="2" id="KW-0808">Transferase</keyword>
<dbReference type="InterPro" id="IPR052519">
    <property type="entry name" value="Euk-type_GlcNAc_Kinase"/>
</dbReference>
<evidence type="ECO:0000313" key="3">
    <source>
        <dbReference type="Proteomes" id="UP000248688"/>
    </source>
</evidence>
<dbReference type="EMBL" id="CP030041">
    <property type="protein sequence ID" value="AWW31469.1"/>
    <property type="molecule type" value="Genomic_DNA"/>
</dbReference>
<dbReference type="PANTHER" id="PTHR43190">
    <property type="entry name" value="N-ACETYL-D-GLUCOSAMINE KINASE"/>
    <property type="match status" value="1"/>
</dbReference>
<dbReference type="AlphaFoldDB" id="A0A2Z4IL60"/>
<organism evidence="2 3">
    <name type="scientific">Echinicola strongylocentroti</name>
    <dbReference type="NCBI Taxonomy" id="1795355"/>
    <lineage>
        <taxon>Bacteria</taxon>
        <taxon>Pseudomonadati</taxon>
        <taxon>Bacteroidota</taxon>
        <taxon>Cytophagia</taxon>
        <taxon>Cytophagales</taxon>
        <taxon>Cyclobacteriaceae</taxon>
        <taxon>Echinicola</taxon>
    </lineage>
</organism>
<keyword evidence="3" id="KW-1185">Reference proteome</keyword>
<dbReference type="SUPFAM" id="SSF53067">
    <property type="entry name" value="Actin-like ATPase domain"/>
    <property type="match status" value="2"/>
</dbReference>
<dbReference type="InterPro" id="IPR043129">
    <property type="entry name" value="ATPase_NBD"/>
</dbReference>
<dbReference type="CDD" id="cd24079">
    <property type="entry name" value="ASKHA_NBD_PG1100-like"/>
    <property type="match status" value="1"/>
</dbReference>
<keyword evidence="2" id="KW-0418">Kinase</keyword>
<evidence type="ECO:0000313" key="2">
    <source>
        <dbReference type="EMBL" id="AWW31469.1"/>
    </source>
</evidence>
<dbReference type="Gene3D" id="3.30.420.40">
    <property type="match status" value="2"/>
</dbReference>
<dbReference type="Proteomes" id="UP000248688">
    <property type="component" value="Chromosome"/>
</dbReference>
<dbReference type="PANTHER" id="PTHR43190:SF3">
    <property type="entry name" value="N-ACETYL-D-GLUCOSAMINE KINASE"/>
    <property type="match status" value="1"/>
</dbReference>
<protein>
    <submittedName>
        <fullName evidence="2">N-acetylglucosamine kinase</fullName>
    </submittedName>
</protein>
<feature type="domain" description="ATPase BadF/BadG/BcrA/BcrD type" evidence="1">
    <location>
        <begin position="6"/>
        <end position="257"/>
    </location>
</feature>
<dbReference type="Gene3D" id="1.10.720.160">
    <property type="match status" value="1"/>
</dbReference>
<dbReference type="RefSeq" id="WP_112784844.1">
    <property type="nucleotide sequence ID" value="NZ_CP030041.1"/>
</dbReference>
<sequence length="286" mass="31837">MLLIADSGSTKTDWRLVDEEGNTIDAVQCKGLNPYFLTETEIAQIIKKEVAPITNGVEKVIFYGAGCGLPEKVDQVKNAIESVLPIKYPTEVYGDILGAARSLLQGQQGITCILGTGANSCVYDGHGIIDNVPSLGYILADWGSGTVLCKDLISLILQEKIDAEIREDFHATYPMDLRQMLDKIYNKPQANRFLASFTPFLLKYAHHKACEKILKDNFRKFFEYYVLAYDEKPLSKAITFTGSIAYHFSDFLHSTAAEYGLAINKIVQHPMNGLVKYHCQTVPAIK</sequence>
<gene>
    <name evidence="2" type="ORF">DN752_15805</name>
</gene>
<name>A0A2Z4IL60_9BACT</name>